<name>A0A0A8Z305_ARUDO</name>
<evidence type="ECO:0000313" key="2">
    <source>
        <dbReference type="EMBL" id="JAD33794.1"/>
    </source>
</evidence>
<organism evidence="2">
    <name type="scientific">Arundo donax</name>
    <name type="common">Giant reed</name>
    <name type="synonym">Donax arundinaceus</name>
    <dbReference type="NCBI Taxonomy" id="35708"/>
    <lineage>
        <taxon>Eukaryota</taxon>
        <taxon>Viridiplantae</taxon>
        <taxon>Streptophyta</taxon>
        <taxon>Embryophyta</taxon>
        <taxon>Tracheophyta</taxon>
        <taxon>Spermatophyta</taxon>
        <taxon>Magnoliopsida</taxon>
        <taxon>Liliopsida</taxon>
        <taxon>Poales</taxon>
        <taxon>Poaceae</taxon>
        <taxon>PACMAD clade</taxon>
        <taxon>Arundinoideae</taxon>
        <taxon>Arundineae</taxon>
        <taxon>Arundo</taxon>
    </lineage>
</organism>
<reference evidence="2" key="1">
    <citation type="submission" date="2014-09" db="EMBL/GenBank/DDBJ databases">
        <authorList>
            <person name="Magalhaes I.L.F."/>
            <person name="Oliveira U."/>
            <person name="Santos F.R."/>
            <person name="Vidigal T.H.D.A."/>
            <person name="Brescovit A.D."/>
            <person name="Santos A.J."/>
        </authorList>
    </citation>
    <scope>NUCLEOTIDE SEQUENCE</scope>
    <source>
        <tissue evidence="2">Shoot tissue taken approximately 20 cm above the soil surface</tissue>
    </source>
</reference>
<feature type="signal peptide" evidence="1">
    <location>
        <begin position="1"/>
        <end position="16"/>
    </location>
</feature>
<evidence type="ECO:0000256" key="1">
    <source>
        <dbReference type="SAM" id="SignalP"/>
    </source>
</evidence>
<proteinExistence type="predicted"/>
<protein>
    <submittedName>
        <fullName evidence="2">Uncharacterized protein</fullName>
    </submittedName>
</protein>
<reference evidence="2" key="2">
    <citation type="journal article" date="2015" name="Data Brief">
        <title>Shoot transcriptome of the giant reed, Arundo donax.</title>
        <authorList>
            <person name="Barrero R.A."/>
            <person name="Guerrero F.D."/>
            <person name="Moolhuijzen P."/>
            <person name="Goolsby J.A."/>
            <person name="Tidwell J."/>
            <person name="Bellgard S.E."/>
            <person name="Bellgard M.I."/>
        </authorList>
    </citation>
    <scope>NUCLEOTIDE SEQUENCE</scope>
    <source>
        <tissue evidence="2">Shoot tissue taken approximately 20 cm above the soil surface</tissue>
    </source>
</reference>
<feature type="chain" id="PRO_5002059858" evidence="1">
    <location>
        <begin position="17"/>
        <end position="61"/>
    </location>
</feature>
<dbReference type="EMBL" id="GBRH01264101">
    <property type="protein sequence ID" value="JAD33794.1"/>
    <property type="molecule type" value="Transcribed_RNA"/>
</dbReference>
<dbReference type="AlphaFoldDB" id="A0A0A8Z305"/>
<accession>A0A0A8Z305</accession>
<keyword evidence="1" id="KW-0732">Signal</keyword>
<sequence>MMCFAIFITLDVDVLCIPKIAYMTYRTKRVNLRTPFGMDDWKTRQCDGNAYEKPWYNKNIL</sequence>